<reference evidence="2" key="1">
    <citation type="journal article" date="2020" name="Nature">
        <title>Giant virus diversity and host interactions through global metagenomics.</title>
        <authorList>
            <person name="Schulz F."/>
            <person name="Roux S."/>
            <person name="Paez-Espino D."/>
            <person name="Jungbluth S."/>
            <person name="Walsh D.A."/>
            <person name="Denef V.J."/>
            <person name="McMahon K.D."/>
            <person name="Konstantinidis K.T."/>
            <person name="Eloe-Fadrosh E.A."/>
            <person name="Kyrpides N.C."/>
            <person name="Woyke T."/>
        </authorList>
    </citation>
    <scope>NUCLEOTIDE SEQUENCE</scope>
    <source>
        <strain evidence="2">GVMAG-S-1038524-41</strain>
    </source>
</reference>
<keyword evidence="1" id="KW-0812">Transmembrane</keyword>
<organism evidence="2">
    <name type="scientific">viral metagenome</name>
    <dbReference type="NCBI Taxonomy" id="1070528"/>
    <lineage>
        <taxon>unclassified sequences</taxon>
        <taxon>metagenomes</taxon>
        <taxon>organismal metagenomes</taxon>
    </lineage>
</organism>
<dbReference type="AlphaFoldDB" id="A0A6C0JQL3"/>
<evidence type="ECO:0000256" key="1">
    <source>
        <dbReference type="SAM" id="Phobius"/>
    </source>
</evidence>
<feature type="transmembrane region" description="Helical" evidence="1">
    <location>
        <begin position="31"/>
        <end position="60"/>
    </location>
</feature>
<name>A0A6C0JQL3_9ZZZZ</name>
<protein>
    <submittedName>
        <fullName evidence="2">Uncharacterized protein</fullName>
    </submittedName>
</protein>
<keyword evidence="1" id="KW-1133">Transmembrane helix</keyword>
<sequence>MSTKTEERLKKLLDEQLESHMTITNERVSGIFMYGFIMGVIMSYSGFLAYFAGIGTGILISKKYKYISYQITEKASYIFQNVVNRANSPNS</sequence>
<accession>A0A6C0JQL3</accession>
<evidence type="ECO:0000313" key="2">
    <source>
        <dbReference type="EMBL" id="QHU07106.1"/>
    </source>
</evidence>
<proteinExistence type="predicted"/>
<dbReference type="EMBL" id="MN740673">
    <property type="protein sequence ID" value="QHU07106.1"/>
    <property type="molecule type" value="Genomic_DNA"/>
</dbReference>
<keyword evidence="1" id="KW-0472">Membrane</keyword>